<feature type="transmembrane region" description="Helical" evidence="7">
    <location>
        <begin position="12"/>
        <end position="29"/>
    </location>
</feature>
<evidence type="ECO:0000256" key="2">
    <source>
        <dbReference type="ARBA" id="ARBA00022448"/>
    </source>
</evidence>
<feature type="transmembrane region" description="Helical" evidence="7">
    <location>
        <begin position="280"/>
        <end position="303"/>
    </location>
</feature>
<evidence type="ECO:0000313" key="9">
    <source>
        <dbReference type="EMBL" id="MBC5753384.1"/>
    </source>
</evidence>
<sequence>MKQIVKKIITTLLTLVIVSFLLFLAFELIPGDPARAKLGTDATPEQLAALRAQMGLDRPLMERYVTWLFAFFTGDFGTSYSYSMPVREMILDKLPITITLTVMAFFLMIVISVPLAVFMAKHEGGIADSVFSGLNQVIMAVPSFFSGILLTLVFGVVLKLFVPGDFVSYDVNAGKFFAYLFFPAVAIALPKTAMAVKMLRSSLLAEMKHDYVRTAYSRGNDISGVLYGHVLKNAFLPVLTFFGMALADIFTGSIVVEKVFNIPGLGRILMTSISNRDYPVVEAIIMMMALVVIVTNLCVDLIYRKIDPRITVE</sequence>
<dbReference type="InterPro" id="IPR045621">
    <property type="entry name" value="BPD_transp_1_N"/>
</dbReference>
<reference evidence="9 10" key="1">
    <citation type="submission" date="2020-08" db="EMBL/GenBank/DDBJ databases">
        <title>Genome public.</title>
        <authorList>
            <person name="Liu C."/>
            <person name="Sun Q."/>
        </authorList>
    </citation>
    <scope>NUCLEOTIDE SEQUENCE [LARGE SCALE GENOMIC DNA]</scope>
    <source>
        <strain evidence="9 10">BX0805</strain>
    </source>
</reference>
<keyword evidence="2 7" id="KW-0813">Transport</keyword>
<evidence type="ECO:0000256" key="5">
    <source>
        <dbReference type="ARBA" id="ARBA00022989"/>
    </source>
</evidence>
<evidence type="ECO:0000256" key="1">
    <source>
        <dbReference type="ARBA" id="ARBA00004651"/>
    </source>
</evidence>
<feature type="transmembrane region" description="Helical" evidence="7">
    <location>
        <begin position="64"/>
        <end position="82"/>
    </location>
</feature>
<dbReference type="SUPFAM" id="SSF161098">
    <property type="entry name" value="MetI-like"/>
    <property type="match status" value="1"/>
</dbReference>
<evidence type="ECO:0000256" key="7">
    <source>
        <dbReference type="RuleBase" id="RU363032"/>
    </source>
</evidence>
<comment type="subcellular location">
    <subcellularLocation>
        <location evidence="1 7">Cell membrane</location>
        <topology evidence="1 7">Multi-pass membrane protein</topology>
    </subcellularLocation>
</comment>
<comment type="caution">
    <text evidence="9">The sequence shown here is derived from an EMBL/GenBank/DDBJ whole genome shotgun (WGS) entry which is preliminary data.</text>
</comment>
<feature type="transmembrane region" description="Helical" evidence="7">
    <location>
        <begin position="234"/>
        <end position="260"/>
    </location>
</feature>
<dbReference type="Pfam" id="PF19300">
    <property type="entry name" value="BPD_transp_1_N"/>
    <property type="match status" value="1"/>
</dbReference>
<dbReference type="Gene3D" id="1.10.3720.10">
    <property type="entry name" value="MetI-like"/>
    <property type="match status" value="1"/>
</dbReference>
<feature type="transmembrane region" description="Helical" evidence="7">
    <location>
        <begin position="174"/>
        <end position="193"/>
    </location>
</feature>
<keyword evidence="3" id="KW-1003">Cell membrane</keyword>
<proteinExistence type="inferred from homology"/>
<evidence type="ECO:0000259" key="8">
    <source>
        <dbReference type="PROSITE" id="PS50928"/>
    </source>
</evidence>
<name>A0ABR7I8W8_9FIRM</name>
<dbReference type="PROSITE" id="PS50928">
    <property type="entry name" value="ABC_TM1"/>
    <property type="match status" value="1"/>
</dbReference>
<dbReference type="InterPro" id="IPR000515">
    <property type="entry name" value="MetI-like"/>
</dbReference>
<dbReference type="InterPro" id="IPR035906">
    <property type="entry name" value="MetI-like_sf"/>
</dbReference>
<dbReference type="PANTHER" id="PTHR43163:SF6">
    <property type="entry name" value="DIPEPTIDE TRANSPORT SYSTEM PERMEASE PROTEIN DPPB-RELATED"/>
    <property type="match status" value="1"/>
</dbReference>
<dbReference type="Pfam" id="PF00528">
    <property type="entry name" value="BPD_transp_1"/>
    <property type="match status" value="1"/>
</dbReference>
<dbReference type="Proteomes" id="UP000621540">
    <property type="component" value="Unassembled WGS sequence"/>
</dbReference>
<organism evidence="9 10">
    <name type="scientific">Roseburia yibonii</name>
    <dbReference type="NCBI Taxonomy" id="2763063"/>
    <lineage>
        <taxon>Bacteria</taxon>
        <taxon>Bacillati</taxon>
        <taxon>Bacillota</taxon>
        <taxon>Clostridia</taxon>
        <taxon>Lachnospirales</taxon>
        <taxon>Lachnospiraceae</taxon>
        <taxon>Roseburia</taxon>
    </lineage>
</organism>
<accession>A0ABR7I8W8</accession>
<dbReference type="RefSeq" id="WP_186981836.1">
    <property type="nucleotide sequence ID" value="NZ_JACOQH010000003.1"/>
</dbReference>
<keyword evidence="5 7" id="KW-1133">Transmembrane helix</keyword>
<dbReference type="EMBL" id="JACOQH010000003">
    <property type="protein sequence ID" value="MBC5753384.1"/>
    <property type="molecule type" value="Genomic_DNA"/>
</dbReference>
<evidence type="ECO:0000256" key="6">
    <source>
        <dbReference type="ARBA" id="ARBA00023136"/>
    </source>
</evidence>
<keyword evidence="6 7" id="KW-0472">Membrane</keyword>
<keyword evidence="10" id="KW-1185">Reference proteome</keyword>
<evidence type="ECO:0000256" key="4">
    <source>
        <dbReference type="ARBA" id="ARBA00022692"/>
    </source>
</evidence>
<evidence type="ECO:0000256" key="3">
    <source>
        <dbReference type="ARBA" id="ARBA00022475"/>
    </source>
</evidence>
<feature type="domain" description="ABC transmembrane type-1" evidence="8">
    <location>
        <begin position="94"/>
        <end position="303"/>
    </location>
</feature>
<feature type="transmembrane region" description="Helical" evidence="7">
    <location>
        <begin position="94"/>
        <end position="117"/>
    </location>
</feature>
<protein>
    <submittedName>
        <fullName evidence="9">ABC transporter permease</fullName>
    </submittedName>
</protein>
<evidence type="ECO:0000313" key="10">
    <source>
        <dbReference type="Proteomes" id="UP000621540"/>
    </source>
</evidence>
<gene>
    <name evidence="9" type="ORF">H8Z76_04950</name>
</gene>
<keyword evidence="4 7" id="KW-0812">Transmembrane</keyword>
<dbReference type="PANTHER" id="PTHR43163">
    <property type="entry name" value="DIPEPTIDE TRANSPORT SYSTEM PERMEASE PROTEIN DPPB-RELATED"/>
    <property type="match status" value="1"/>
</dbReference>
<feature type="transmembrane region" description="Helical" evidence="7">
    <location>
        <begin position="137"/>
        <end position="162"/>
    </location>
</feature>
<comment type="similarity">
    <text evidence="7">Belongs to the binding-protein-dependent transport system permease family.</text>
</comment>